<keyword evidence="2" id="KW-0472">Membrane</keyword>
<dbReference type="InterPro" id="IPR036942">
    <property type="entry name" value="Beta-barrel_TonB_sf"/>
</dbReference>
<dbReference type="InterPro" id="IPR041700">
    <property type="entry name" value="OMP_b-brl_3"/>
</dbReference>
<feature type="domain" description="TonB-dependent receptor plug" evidence="5">
    <location>
        <begin position="141"/>
        <end position="222"/>
    </location>
</feature>
<dbReference type="PANTHER" id="PTHR40980">
    <property type="entry name" value="PLUG DOMAIN-CONTAINING PROTEIN"/>
    <property type="match status" value="1"/>
</dbReference>
<keyword evidence="4" id="KW-0732">Signal</keyword>
<dbReference type="SUPFAM" id="SSF56935">
    <property type="entry name" value="Porins"/>
    <property type="match status" value="1"/>
</dbReference>
<dbReference type="SUPFAM" id="SSF49464">
    <property type="entry name" value="Carboxypeptidase regulatory domain-like"/>
    <property type="match status" value="1"/>
</dbReference>
<evidence type="ECO:0000256" key="2">
    <source>
        <dbReference type="ARBA" id="ARBA00023136"/>
    </source>
</evidence>
<dbReference type="Gene3D" id="2.40.170.20">
    <property type="entry name" value="TonB-dependent receptor, beta-barrel domain"/>
    <property type="match status" value="1"/>
</dbReference>
<keyword evidence="8" id="KW-1185">Reference proteome</keyword>
<feature type="domain" description="Outer membrane protein beta-barrel" evidence="6">
    <location>
        <begin position="378"/>
        <end position="773"/>
    </location>
</feature>
<comment type="subcellular location">
    <subcellularLocation>
        <location evidence="1">Cell outer membrane</location>
    </subcellularLocation>
</comment>
<comment type="caution">
    <text evidence="7">The sequence shown here is derived from an EMBL/GenBank/DDBJ whole genome shotgun (WGS) entry which is preliminary data.</text>
</comment>
<name>A0ABX2D985_9SPHI</name>
<evidence type="ECO:0000313" key="7">
    <source>
        <dbReference type="EMBL" id="NQX30613.1"/>
    </source>
</evidence>
<sequence>MKYLLLSIWCILLSLTATSQTPTSLQISGKIIDTVAQKPIGFATILLKNDKKIQVKSVVSAQDGSFTLTGLSAGNYSLVIVIVGYQTKTIPVVLSNTSKNLNQISLVSSPTQLKGITITGDRPLIKQEIDRISYDVKADPESKVNNVLEMMRKVPMLSVDGDNNIQLQGNSNYKILINGRPSGMVERNPKDILKSMPASSIERIEVITTPPAKYDGEGLAGIINIVTYKKADNGTNGTINVSERFPVGGPGIGGTFTAKTGKFGIATNAGASLDSSPQLTNSILRLTQESNPTKLFQTGTSDYSGKSGYVGAELSYEIDSLNLISGQINYNANSNESLSTQNSVLNNTTSMLQRYNLNNNSTGFGDGIDAALNYQLGFKKDKNKLLTFSYRYYQFSNHQFNNVEVFNPFAYTEPNYKQDNTGGSVEQTIQVDYVHPFKKVVMEAGIKAIFRDNSSDFEYLSLNSSGSYILDPLRTNVFDNQQNVYGVYNTYQFNLKKWGVKAGVRLEQTQIDANSSGTILDKNSLNLIPSISVNRKFKESSINFGFTSRIQRPGINQLNPFVDRSNPNFTSSGNPDLKPMKGHSIEMTYSRFKKLAVNISVRALRGTNIIMPSAITVGTVTQNSYANTGTATLVGLNLNLNYPFNSKLRGTLSAMANYGMVTAKINGVELENKGLMRRAFTSLTYRPTKTWQTTASVNYNGPNLSIQGTSNSFVFYSFSVNKDFLDNKLSLSFAANNAFNKYRDNIRYITGTGFTQENFSQNYQRNFTTSINYRFGRLKDSIKKNKKGINNNDVSQGTSL</sequence>
<dbReference type="InterPro" id="IPR037066">
    <property type="entry name" value="Plug_dom_sf"/>
</dbReference>
<dbReference type="RefSeq" id="WP_173268800.1">
    <property type="nucleotide sequence ID" value="NZ_JABMKV010000001.1"/>
</dbReference>
<keyword evidence="7" id="KW-0675">Receptor</keyword>
<dbReference type="Proteomes" id="UP000762110">
    <property type="component" value="Unassembled WGS sequence"/>
</dbReference>
<dbReference type="Pfam" id="PF07715">
    <property type="entry name" value="Plug"/>
    <property type="match status" value="1"/>
</dbReference>
<accession>A0ABX2D985</accession>
<dbReference type="Pfam" id="PF13620">
    <property type="entry name" value="CarboxypepD_reg"/>
    <property type="match status" value="1"/>
</dbReference>
<dbReference type="Gene3D" id="2.170.130.10">
    <property type="entry name" value="TonB-dependent receptor, plug domain"/>
    <property type="match status" value="1"/>
</dbReference>
<reference evidence="7 8" key="1">
    <citation type="submission" date="2020-05" db="EMBL/GenBank/DDBJ databases">
        <title>Description of Pedobacter foliorum sp. nov.</title>
        <authorList>
            <person name="Qi S."/>
            <person name="Carlier A."/>
            <person name="Cnockaert M."/>
            <person name="Vandamme P."/>
        </authorList>
    </citation>
    <scope>NUCLEOTIDE SEQUENCE [LARGE SCALE GENOMIC DNA]</scope>
    <source>
        <strain evidence="7 8">LMG 31300</strain>
    </source>
</reference>
<protein>
    <submittedName>
        <fullName evidence="7">TonB-dependent receptor</fullName>
    </submittedName>
</protein>
<gene>
    <name evidence="7" type="ORF">HQN85_02690</name>
</gene>
<proteinExistence type="predicted"/>
<feature type="signal peptide" evidence="4">
    <location>
        <begin position="1"/>
        <end position="19"/>
    </location>
</feature>
<keyword evidence="3" id="KW-0998">Cell outer membrane</keyword>
<dbReference type="EMBL" id="JABMKV010000001">
    <property type="protein sequence ID" value="NQX30613.1"/>
    <property type="molecule type" value="Genomic_DNA"/>
</dbReference>
<evidence type="ECO:0000256" key="1">
    <source>
        <dbReference type="ARBA" id="ARBA00004442"/>
    </source>
</evidence>
<dbReference type="Gene3D" id="2.60.40.1120">
    <property type="entry name" value="Carboxypeptidase-like, regulatory domain"/>
    <property type="match status" value="1"/>
</dbReference>
<feature type="chain" id="PRO_5045461331" evidence="4">
    <location>
        <begin position="20"/>
        <end position="800"/>
    </location>
</feature>
<dbReference type="PANTHER" id="PTHR40980:SF4">
    <property type="entry name" value="TONB-DEPENDENT RECEPTOR-LIKE BETA-BARREL DOMAIN-CONTAINING PROTEIN"/>
    <property type="match status" value="1"/>
</dbReference>
<organism evidence="7 8">
    <name type="scientific">Pedobacter boryungensis</name>
    <dbReference type="NCBI Taxonomy" id="869962"/>
    <lineage>
        <taxon>Bacteria</taxon>
        <taxon>Pseudomonadati</taxon>
        <taxon>Bacteroidota</taxon>
        <taxon>Sphingobacteriia</taxon>
        <taxon>Sphingobacteriales</taxon>
        <taxon>Sphingobacteriaceae</taxon>
        <taxon>Pedobacter</taxon>
    </lineage>
</organism>
<dbReference type="InterPro" id="IPR008969">
    <property type="entry name" value="CarboxyPept-like_regulatory"/>
</dbReference>
<evidence type="ECO:0000256" key="4">
    <source>
        <dbReference type="SAM" id="SignalP"/>
    </source>
</evidence>
<evidence type="ECO:0000259" key="6">
    <source>
        <dbReference type="Pfam" id="PF14905"/>
    </source>
</evidence>
<dbReference type="Pfam" id="PF14905">
    <property type="entry name" value="OMP_b-brl_3"/>
    <property type="match status" value="1"/>
</dbReference>
<evidence type="ECO:0000256" key="3">
    <source>
        <dbReference type="ARBA" id="ARBA00023237"/>
    </source>
</evidence>
<evidence type="ECO:0000259" key="5">
    <source>
        <dbReference type="Pfam" id="PF07715"/>
    </source>
</evidence>
<dbReference type="InterPro" id="IPR012910">
    <property type="entry name" value="Plug_dom"/>
</dbReference>
<evidence type="ECO:0000313" key="8">
    <source>
        <dbReference type="Proteomes" id="UP000762110"/>
    </source>
</evidence>